<dbReference type="Proteomes" id="UP001222325">
    <property type="component" value="Unassembled WGS sequence"/>
</dbReference>
<evidence type="ECO:0000313" key="2">
    <source>
        <dbReference type="Proteomes" id="UP001222325"/>
    </source>
</evidence>
<feature type="non-terminal residue" evidence="1">
    <location>
        <position position="1"/>
    </location>
</feature>
<accession>A0AAD6ULG8</accession>
<organism evidence="1 2">
    <name type="scientific">Mycena belliarum</name>
    <dbReference type="NCBI Taxonomy" id="1033014"/>
    <lineage>
        <taxon>Eukaryota</taxon>
        <taxon>Fungi</taxon>
        <taxon>Dikarya</taxon>
        <taxon>Basidiomycota</taxon>
        <taxon>Agaricomycotina</taxon>
        <taxon>Agaricomycetes</taxon>
        <taxon>Agaricomycetidae</taxon>
        <taxon>Agaricales</taxon>
        <taxon>Marasmiineae</taxon>
        <taxon>Mycenaceae</taxon>
        <taxon>Mycena</taxon>
    </lineage>
</organism>
<keyword evidence="2" id="KW-1185">Reference proteome</keyword>
<evidence type="ECO:0000313" key="1">
    <source>
        <dbReference type="EMBL" id="KAJ7100776.1"/>
    </source>
</evidence>
<dbReference type="EMBL" id="JARJCN010000005">
    <property type="protein sequence ID" value="KAJ7100776.1"/>
    <property type="molecule type" value="Genomic_DNA"/>
</dbReference>
<protein>
    <submittedName>
        <fullName evidence="1">Uncharacterized protein</fullName>
    </submittedName>
</protein>
<dbReference type="AlphaFoldDB" id="A0AAD6ULG8"/>
<gene>
    <name evidence="1" type="ORF">B0H15DRAFT_765499</name>
</gene>
<name>A0AAD6ULG8_9AGAR</name>
<comment type="caution">
    <text evidence="1">The sequence shown here is derived from an EMBL/GenBank/DDBJ whole genome shotgun (WGS) entry which is preliminary data.</text>
</comment>
<proteinExistence type="predicted"/>
<sequence>LSAEDLNDIRAFNFKAETQITDTAYNKLSLGFPQLADISSLYVLQKRMAFLSGVKPIRYDCCINSCMCYTGTYATLQRCPFCHEARLDSDDKPRRKYQYIPILPRLVALYTNKEHSQVLQTYRADFESEPGKVKDVFDGTHYKDLLRKFVTLHGVTLAHKFFSDIRDIALGVSFDGFAPFKRRK</sequence>
<feature type="non-terminal residue" evidence="1">
    <location>
        <position position="184"/>
    </location>
</feature>
<reference evidence="1" key="1">
    <citation type="submission" date="2023-03" db="EMBL/GenBank/DDBJ databases">
        <title>Massive genome expansion in bonnet fungi (Mycena s.s.) driven by repeated elements and novel gene families across ecological guilds.</title>
        <authorList>
            <consortium name="Lawrence Berkeley National Laboratory"/>
            <person name="Harder C.B."/>
            <person name="Miyauchi S."/>
            <person name="Viragh M."/>
            <person name="Kuo A."/>
            <person name="Thoen E."/>
            <person name="Andreopoulos B."/>
            <person name="Lu D."/>
            <person name="Skrede I."/>
            <person name="Drula E."/>
            <person name="Henrissat B."/>
            <person name="Morin E."/>
            <person name="Kohler A."/>
            <person name="Barry K."/>
            <person name="LaButti K."/>
            <person name="Morin E."/>
            <person name="Salamov A."/>
            <person name="Lipzen A."/>
            <person name="Mereny Z."/>
            <person name="Hegedus B."/>
            <person name="Baldrian P."/>
            <person name="Stursova M."/>
            <person name="Weitz H."/>
            <person name="Taylor A."/>
            <person name="Grigoriev I.V."/>
            <person name="Nagy L.G."/>
            <person name="Martin F."/>
            <person name="Kauserud H."/>
        </authorList>
    </citation>
    <scope>NUCLEOTIDE SEQUENCE</scope>
    <source>
        <strain evidence="1">CBHHK173m</strain>
    </source>
</reference>